<accession>A0A7C9NK31</accession>
<organism evidence="7">
    <name type="scientific">Muribaculaceae bacterium Z82</name>
    <dbReference type="NCBI Taxonomy" id="2304548"/>
    <lineage>
        <taxon>Bacteria</taxon>
        <taxon>Pseudomonadati</taxon>
        <taxon>Bacteroidota</taxon>
        <taxon>Bacteroidia</taxon>
        <taxon>Bacteroidales</taxon>
        <taxon>Muribaculaceae</taxon>
    </lineage>
</organism>
<evidence type="ECO:0000313" key="7">
    <source>
        <dbReference type="EMBL" id="NBI33507.1"/>
    </source>
</evidence>
<evidence type="ECO:0000256" key="5">
    <source>
        <dbReference type="SAM" id="Phobius"/>
    </source>
</evidence>
<dbReference type="PANTHER" id="PTHR44688">
    <property type="entry name" value="DNA-BINDING TRANSCRIPTIONAL ACTIVATOR DEVR_DOSR"/>
    <property type="match status" value="1"/>
</dbReference>
<sequence length="490" mass="53164">MFYWLRSLRGADEVTAALFVFCAFAVSVAVVYALSFAPTRAQNIAGAVLVVAQLVLVGPAAARRGELAGRAHRRARTFFTFARSHMQDMRFLVACTVGMGALSFVDGFLRGYPDGLPIAFTPPTRAAYTLGAIAVCAALMVLLVRRRERVMTVVVFVVMEALAALSLVLFGAFPLHWEVGAASVSTLNIVICAYCWYVIVAFTSFGDRDPYLYAMGGWVVCFGMRSAARMLLLFVHPLTGNDLLINSLLGALILVSAQVVLVQFLLAEQREWADEVDYCEARNAEALAQAAKDVAARDEELAQARQDLIESIRQAAEQRSADQQQALEALLIARAQRCVKCTEGCSPQVARGGASEAGVVLDGTASADGRIAISGSGNEIGEFGRRDEVGRVGIDSGIGRRDRDSGRAGGIVSVLSDSMRCSVRQMGEQFLLSDREIDVLTLYALGHTQKKVADELYITPATAHTHIKRIYAKCGMHSRQEILEYLESYA</sequence>
<keyword evidence="2" id="KW-0238">DNA-binding</keyword>
<protein>
    <submittedName>
        <fullName evidence="7">LuxR family transcriptional regulator</fullName>
    </submittedName>
</protein>
<keyword evidence="1" id="KW-0805">Transcription regulation</keyword>
<feature type="transmembrane region" description="Helical" evidence="5">
    <location>
        <begin position="179"/>
        <end position="199"/>
    </location>
</feature>
<comment type="caution">
    <text evidence="7">The sequence shown here is derived from an EMBL/GenBank/DDBJ whole genome shotgun (WGS) entry which is preliminary data.</text>
</comment>
<dbReference type="InterPro" id="IPR036388">
    <property type="entry name" value="WH-like_DNA-bd_sf"/>
</dbReference>
<feature type="domain" description="HTH luxR-type" evidence="6">
    <location>
        <begin position="425"/>
        <end position="490"/>
    </location>
</feature>
<feature type="transmembrane region" description="Helical" evidence="5">
    <location>
        <begin position="244"/>
        <end position="266"/>
    </location>
</feature>
<dbReference type="CDD" id="cd06170">
    <property type="entry name" value="LuxR_C_like"/>
    <property type="match status" value="1"/>
</dbReference>
<evidence type="ECO:0000256" key="3">
    <source>
        <dbReference type="ARBA" id="ARBA00023163"/>
    </source>
</evidence>
<name>A0A7C9NK31_9BACT</name>
<dbReference type="InterPro" id="IPR000792">
    <property type="entry name" value="Tscrpt_reg_LuxR_C"/>
</dbReference>
<keyword evidence="5" id="KW-1133">Transmembrane helix</keyword>
<keyword evidence="4" id="KW-0175">Coiled coil</keyword>
<evidence type="ECO:0000256" key="4">
    <source>
        <dbReference type="SAM" id="Coils"/>
    </source>
</evidence>
<dbReference type="PRINTS" id="PR00038">
    <property type="entry name" value="HTHLUXR"/>
</dbReference>
<dbReference type="Pfam" id="PF00196">
    <property type="entry name" value="GerE"/>
    <property type="match status" value="1"/>
</dbReference>
<dbReference type="AlphaFoldDB" id="A0A7C9NK31"/>
<feature type="transmembrane region" description="Helical" evidence="5">
    <location>
        <begin position="91"/>
        <end position="113"/>
    </location>
</feature>
<keyword evidence="5" id="KW-0812">Transmembrane</keyword>
<reference evidence="7" key="1">
    <citation type="submission" date="2018-08" db="EMBL/GenBank/DDBJ databases">
        <title>Murine metabolic-syndrome-specific gut microbial biobank.</title>
        <authorList>
            <person name="Liu C."/>
        </authorList>
    </citation>
    <scope>NUCLEOTIDE SEQUENCE [LARGE SCALE GENOMIC DNA]</scope>
    <source>
        <strain evidence="7">Z82</strain>
    </source>
</reference>
<feature type="coiled-coil region" evidence="4">
    <location>
        <begin position="287"/>
        <end position="333"/>
    </location>
</feature>
<evidence type="ECO:0000256" key="1">
    <source>
        <dbReference type="ARBA" id="ARBA00023015"/>
    </source>
</evidence>
<dbReference type="GO" id="GO:0006355">
    <property type="term" value="P:regulation of DNA-templated transcription"/>
    <property type="evidence" value="ECO:0007669"/>
    <property type="project" value="InterPro"/>
</dbReference>
<feature type="transmembrane region" description="Helical" evidence="5">
    <location>
        <begin position="211"/>
        <end position="232"/>
    </location>
</feature>
<evidence type="ECO:0000259" key="6">
    <source>
        <dbReference type="PROSITE" id="PS50043"/>
    </source>
</evidence>
<gene>
    <name evidence="7" type="ORF">D1639_00335</name>
</gene>
<dbReference type="SMART" id="SM00421">
    <property type="entry name" value="HTH_LUXR"/>
    <property type="match status" value="1"/>
</dbReference>
<feature type="transmembrane region" description="Helical" evidence="5">
    <location>
        <begin position="125"/>
        <end position="144"/>
    </location>
</feature>
<dbReference type="PANTHER" id="PTHR44688:SF16">
    <property type="entry name" value="DNA-BINDING TRANSCRIPTIONAL ACTIVATOR DEVR_DOSR"/>
    <property type="match status" value="1"/>
</dbReference>
<dbReference type="SUPFAM" id="SSF46894">
    <property type="entry name" value="C-terminal effector domain of the bipartite response regulators"/>
    <property type="match status" value="1"/>
</dbReference>
<evidence type="ECO:0000256" key="2">
    <source>
        <dbReference type="ARBA" id="ARBA00023125"/>
    </source>
</evidence>
<dbReference type="PROSITE" id="PS50043">
    <property type="entry name" value="HTH_LUXR_2"/>
    <property type="match status" value="1"/>
</dbReference>
<dbReference type="InterPro" id="IPR016032">
    <property type="entry name" value="Sig_transdc_resp-reg_C-effctor"/>
</dbReference>
<feature type="transmembrane region" description="Helical" evidence="5">
    <location>
        <begin position="151"/>
        <end position="173"/>
    </location>
</feature>
<keyword evidence="5" id="KW-0472">Membrane</keyword>
<proteinExistence type="predicted"/>
<dbReference type="GO" id="GO:0003677">
    <property type="term" value="F:DNA binding"/>
    <property type="evidence" value="ECO:0007669"/>
    <property type="project" value="UniProtKB-KW"/>
</dbReference>
<dbReference type="Gene3D" id="1.10.10.10">
    <property type="entry name" value="Winged helix-like DNA-binding domain superfamily/Winged helix DNA-binding domain"/>
    <property type="match status" value="1"/>
</dbReference>
<dbReference type="EMBL" id="QWKH01000002">
    <property type="protein sequence ID" value="NBI33507.1"/>
    <property type="molecule type" value="Genomic_DNA"/>
</dbReference>
<keyword evidence="3" id="KW-0804">Transcription</keyword>